<evidence type="ECO:0000313" key="2">
    <source>
        <dbReference type="Proteomes" id="UP000567293"/>
    </source>
</evidence>
<evidence type="ECO:0000313" key="1">
    <source>
        <dbReference type="EMBL" id="MBA0085884.1"/>
    </source>
</evidence>
<dbReference type="Proteomes" id="UP000567293">
    <property type="component" value="Unassembled WGS sequence"/>
</dbReference>
<organism evidence="1 2">
    <name type="scientific">Candidatus Acidiferrum panamense</name>
    <dbReference type="NCBI Taxonomy" id="2741543"/>
    <lineage>
        <taxon>Bacteria</taxon>
        <taxon>Pseudomonadati</taxon>
        <taxon>Acidobacteriota</taxon>
        <taxon>Terriglobia</taxon>
        <taxon>Candidatus Acidiferrales</taxon>
        <taxon>Candidatus Acidiferrum</taxon>
    </lineage>
</organism>
<proteinExistence type="predicted"/>
<dbReference type="EMBL" id="JACDQQ010001253">
    <property type="protein sequence ID" value="MBA0085884.1"/>
    <property type="molecule type" value="Genomic_DNA"/>
</dbReference>
<keyword evidence="2" id="KW-1185">Reference proteome</keyword>
<sequence length="88" mass="10330">MDQQPWRNPRPAPSIPEICAKTPAPRALGWFWAWWPAMVWSGVIFTMSTDTFSAEQTKWFFEPILRWLIPGLAQSQYDLMHHVIRKCA</sequence>
<gene>
    <name evidence="1" type="ORF">HRJ53_12875</name>
</gene>
<dbReference type="AlphaFoldDB" id="A0A7V8NQW4"/>
<name>A0A7V8NQW4_9BACT</name>
<accession>A0A7V8NQW4</accession>
<reference evidence="1" key="1">
    <citation type="submission" date="2020-06" db="EMBL/GenBank/DDBJ databases">
        <title>Legume-microbial interactions unlock mineral nutrients during tropical forest succession.</title>
        <authorList>
            <person name="Epihov D.Z."/>
        </authorList>
    </citation>
    <scope>NUCLEOTIDE SEQUENCE [LARGE SCALE GENOMIC DNA]</scope>
    <source>
        <strain evidence="1">Pan2503</strain>
    </source>
</reference>
<protein>
    <submittedName>
        <fullName evidence="1">Uncharacterized protein</fullName>
    </submittedName>
</protein>
<comment type="caution">
    <text evidence="1">The sequence shown here is derived from an EMBL/GenBank/DDBJ whole genome shotgun (WGS) entry which is preliminary data.</text>
</comment>
<feature type="non-terminal residue" evidence="1">
    <location>
        <position position="88"/>
    </location>
</feature>